<gene>
    <name evidence="1" type="ORF">D9756_009700</name>
</gene>
<dbReference type="EMBL" id="JAACJO010000019">
    <property type="protein sequence ID" value="KAF5348539.1"/>
    <property type="molecule type" value="Genomic_DNA"/>
</dbReference>
<dbReference type="AlphaFoldDB" id="A0A8H5FTK1"/>
<protein>
    <submittedName>
        <fullName evidence="1">Uncharacterized protein</fullName>
    </submittedName>
</protein>
<dbReference type="Proteomes" id="UP000559027">
    <property type="component" value="Unassembled WGS sequence"/>
</dbReference>
<name>A0A8H5FTK1_9AGAR</name>
<comment type="caution">
    <text evidence="1">The sequence shown here is derived from an EMBL/GenBank/DDBJ whole genome shotgun (WGS) entry which is preliminary data.</text>
</comment>
<proteinExistence type="predicted"/>
<keyword evidence="2" id="KW-1185">Reference proteome</keyword>
<accession>A0A8H5FTK1</accession>
<evidence type="ECO:0000313" key="1">
    <source>
        <dbReference type="EMBL" id="KAF5348539.1"/>
    </source>
</evidence>
<sequence length="78" mass="7993">MTIAYQSSTMAAALEYPTLPRARGPCTPIPPSANAATSTPATAVQAHNITMPTITARTVRAAYDTATILSTTTTTAAP</sequence>
<organism evidence="1 2">
    <name type="scientific">Leucocoprinus leucothites</name>
    <dbReference type="NCBI Taxonomy" id="201217"/>
    <lineage>
        <taxon>Eukaryota</taxon>
        <taxon>Fungi</taxon>
        <taxon>Dikarya</taxon>
        <taxon>Basidiomycota</taxon>
        <taxon>Agaricomycotina</taxon>
        <taxon>Agaricomycetes</taxon>
        <taxon>Agaricomycetidae</taxon>
        <taxon>Agaricales</taxon>
        <taxon>Agaricineae</taxon>
        <taxon>Agaricaceae</taxon>
        <taxon>Leucocoprinus</taxon>
    </lineage>
</organism>
<reference evidence="1 2" key="1">
    <citation type="journal article" date="2020" name="ISME J.">
        <title>Uncovering the hidden diversity of litter-decomposition mechanisms in mushroom-forming fungi.</title>
        <authorList>
            <person name="Floudas D."/>
            <person name="Bentzer J."/>
            <person name="Ahren D."/>
            <person name="Johansson T."/>
            <person name="Persson P."/>
            <person name="Tunlid A."/>
        </authorList>
    </citation>
    <scope>NUCLEOTIDE SEQUENCE [LARGE SCALE GENOMIC DNA]</scope>
    <source>
        <strain evidence="1 2">CBS 146.42</strain>
    </source>
</reference>
<evidence type="ECO:0000313" key="2">
    <source>
        <dbReference type="Proteomes" id="UP000559027"/>
    </source>
</evidence>